<dbReference type="RefSeq" id="XP_062756404.1">
    <property type="nucleotide sequence ID" value="XM_062899270.1"/>
</dbReference>
<gene>
    <name evidence="2" type="ORF">Triagg1_4824</name>
</gene>
<dbReference type="EMBL" id="JAWRVG010000015">
    <property type="protein sequence ID" value="KAK4075160.1"/>
    <property type="molecule type" value="Genomic_DNA"/>
</dbReference>
<feature type="compositionally biased region" description="Polar residues" evidence="1">
    <location>
        <begin position="1"/>
        <end position="10"/>
    </location>
</feature>
<reference evidence="2" key="1">
    <citation type="submission" date="2023-11" db="EMBL/GenBank/DDBJ databases">
        <title>The genome sequences of three competitors of mushroom-forming fungi.</title>
        <authorList>
            <person name="Beijen E."/>
            <person name="Ohm R.A."/>
        </authorList>
    </citation>
    <scope>NUCLEOTIDE SEQUENCE</scope>
    <source>
        <strain evidence="2">CBS 100526</strain>
    </source>
</reference>
<evidence type="ECO:0000256" key="1">
    <source>
        <dbReference type="SAM" id="MobiDB-lite"/>
    </source>
</evidence>
<organism evidence="2 3">
    <name type="scientific">Trichoderma aggressivum f. europaeum</name>
    <dbReference type="NCBI Taxonomy" id="173218"/>
    <lineage>
        <taxon>Eukaryota</taxon>
        <taxon>Fungi</taxon>
        <taxon>Dikarya</taxon>
        <taxon>Ascomycota</taxon>
        <taxon>Pezizomycotina</taxon>
        <taxon>Sordariomycetes</taxon>
        <taxon>Hypocreomycetidae</taxon>
        <taxon>Hypocreales</taxon>
        <taxon>Hypocreaceae</taxon>
        <taxon>Trichoderma</taxon>
    </lineage>
</organism>
<comment type="caution">
    <text evidence="2">The sequence shown here is derived from an EMBL/GenBank/DDBJ whole genome shotgun (WGS) entry which is preliminary data.</text>
</comment>
<dbReference type="GeneID" id="87919175"/>
<accession>A0AAE1J7G4</accession>
<evidence type="ECO:0000313" key="3">
    <source>
        <dbReference type="Proteomes" id="UP001273209"/>
    </source>
</evidence>
<keyword evidence="3" id="KW-1185">Reference proteome</keyword>
<name>A0AAE1J7G4_9HYPO</name>
<protein>
    <submittedName>
        <fullName evidence="2">Uncharacterized protein</fullName>
    </submittedName>
</protein>
<evidence type="ECO:0000313" key="2">
    <source>
        <dbReference type="EMBL" id="KAK4075160.1"/>
    </source>
</evidence>
<dbReference type="AlphaFoldDB" id="A0AAE1J7G4"/>
<proteinExistence type="predicted"/>
<sequence length="104" mass="11900">MSQEQQSSVKRSIVRTESPPPSVMVQEKMTITRENAIAAVGSLIDTINNSAWDVNQNNKLQETLAEQMVMVLPPEIKEDLAIWANRTRFIHVKDWVKRATEDKH</sequence>
<dbReference type="Proteomes" id="UP001273209">
    <property type="component" value="Unassembled WGS sequence"/>
</dbReference>
<feature type="region of interest" description="Disordered" evidence="1">
    <location>
        <begin position="1"/>
        <end position="23"/>
    </location>
</feature>